<reference evidence="2" key="1">
    <citation type="journal article" date="2019" name="MBio">
        <title>Virus Genomes from Deep Sea Sediments Expand the Ocean Megavirome and Support Independent Origins of Viral Gigantism.</title>
        <authorList>
            <person name="Backstrom D."/>
            <person name="Yutin N."/>
            <person name="Jorgensen S.L."/>
            <person name="Dharamshi J."/>
            <person name="Homa F."/>
            <person name="Zaremba-Niedwiedzka K."/>
            <person name="Spang A."/>
            <person name="Wolf Y.I."/>
            <person name="Koonin E.V."/>
            <person name="Ettema T.J."/>
        </authorList>
    </citation>
    <scope>NUCLEOTIDE SEQUENCE</scope>
</reference>
<proteinExistence type="predicted"/>
<protein>
    <submittedName>
        <fullName evidence="2">Uncharacterized protein</fullName>
    </submittedName>
</protein>
<feature type="region of interest" description="Disordered" evidence="1">
    <location>
        <begin position="1"/>
        <end position="30"/>
    </location>
</feature>
<dbReference type="EMBL" id="MK500329">
    <property type="protein sequence ID" value="QBK86039.1"/>
    <property type="molecule type" value="Genomic_DNA"/>
</dbReference>
<evidence type="ECO:0000256" key="1">
    <source>
        <dbReference type="SAM" id="MobiDB-lite"/>
    </source>
</evidence>
<evidence type="ECO:0000313" key="2">
    <source>
        <dbReference type="EMBL" id="QBK86039.1"/>
    </source>
</evidence>
<sequence length="186" mass="21237">MAYSNPRDFRYGERQVKPGKKGEKGRSSGFKVAESPLDCVDYFLLESYKSISDKLQTIFGNDLDDNTENLISVFAKKEGRAHITLNRAKSGAEVDMYREMMKEVPFVELNHFGYSDTQKGFVVLYNPYEQNIEGTFFHITGRVPPLYKNHDAGKFVSETKFYSGHDLVSIILPISLELKVEFVAKQ</sequence>
<organism evidence="2">
    <name type="scientific">Marseillevirus LCMAC101</name>
    <dbReference type="NCBI Taxonomy" id="2506602"/>
    <lineage>
        <taxon>Viruses</taxon>
        <taxon>Varidnaviria</taxon>
        <taxon>Bamfordvirae</taxon>
        <taxon>Nucleocytoviricota</taxon>
        <taxon>Megaviricetes</taxon>
        <taxon>Pimascovirales</taxon>
        <taxon>Pimascovirales incertae sedis</taxon>
        <taxon>Marseilleviridae</taxon>
    </lineage>
</organism>
<gene>
    <name evidence="2" type="ORF">LCMAC101_06340</name>
</gene>
<name>A0A481YSK2_9VIRU</name>
<accession>A0A481YSK2</accession>
<feature type="compositionally biased region" description="Basic and acidic residues" evidence="1">
    <location>
        <begin position="7"/>
        <end position="26"/>
    </location>
</feature>